<evidence type="ECO:0000313" key="2">
    <source>
        <dbReference type="EMBL" id="TDO31463.1"/>
    </source>
</evidence>
<gene>
    <name evidence="2" type="ORF">C8E87_6887</name>
</gene>
<dbReference type="InterPro" id="IPR009200">
    <property type="entry name" value="DUF1269_membrane"/>
</dbReference>
<dbReference type="OrthoDB" id="5244321at2"/>
<dbReference type="EMBL" id="SNWR01000002">
    <property type="protein sequence ID" value="TDO31463.1"/>
    <property type="molecule type" value="Genomic_DNA"/>
</dbReference>
<evidence type="ECO:0000313" key="3">
    <source>
        <dbReference type="Proteomes" id="UP000294901"/>
    </source>
</evidence>
<accession>A0A4R6J7E8</accession>
<proteinExistence type="predicted"/>
<keyword evidence="1" id="KW-1133">Transmembrane helix</keyword>
<organism evidence="2 3">
    <name type="scientific">Paractinoplanes brasiliensis</name>
    <dbReference type="NCBI Taxonomy" id="52695"/>
    <lineage>
        <taxon>Bacteria</taxon>
        <taxon>Bacillati</taxon>
        <taxon>Actinomycetota</taxon>
        <taxon>Actinomycetes</taxon>
        <taxon>Micromonosporales</taxon>
        <taxon>Micromonosporaceae</taxon>
        <taxon>Paractinoplanes</taxon>
    </lineage>
</organism>
<protein>
    <submittedName>
        <fullName evidence="2">Putative membrane protein</fullName>
    </submittedName>
</protein>
<keyword evidence="3" id="KW-1185">Reference proteome</keyword>
<dbReference type="AlphaFoldDB" id="A0A4R6J7E8"/>
<feature type="transmembrane region" description="Helical" evidence="1">
    <location>
        <begin position="65"/>
        <end position="92"/>
    </location>
</feature>
<reference evidence="2 3" key="1">
    <citation type="submission" date="2019-03" db="EMBL/GenBank/DDBJ databases">
        <title>Sequencing the genomes of 1000 actinobacteria strains.</title>
        <authorList>
            <person name="Klenk H.-P."/>
        </authorList>
    </citation>
    <scope>NUCLEOTIDE SEQUENCE [LARGE SCALE GENOMIC DNA]</scope>
    <source>
        <strain evidence="2 3">DSM 43805</strain>
    </source>
</reference>
<keyword evidence="1" id="KW-0472">Membrane</keyword>
<keyword evidence="1" id="KW-0812">Transmembrane</keyword>
<dbReference type="RefSeq" id="WP_133877569.1">
    <property type="nucleotide sequence ID" value="NZ_BOMD01000080.1"/>
</dbReference>
<evidence type="ECO:0000256" key="1">
    <source>
        <dbReference type="SAM" id="Phobius"/>
    </source>
</evidence>
<dbReference type="Proteomes" id="UP000294901">
    <property type="component" value="Unassembled WGS sequence"/>
</dbReference>
<name>A0A4R6J7E8_9ACTN</name>
<comment type="caution">
    <text evidence="2">The sequence shown here is derived from an EMBL/GenBank/DDBJ whole genome shotgun (WGS) entry which is preliminary data.</text>
</comment>
<sequence length="164" mass="18069">MTTFTVWKYDSPEKAEQVADVLKNAAQDHLVKIVDYAVVTWPKGAEKPETHHEHERTRHATGWGLFWGVVVGGLFLVPVVGGAVGATVGAIAKSVEGTGITREQLEKIRLEVTEGTSALFLVTDEGNLDRLGERFHGLHTTLIATNLTKEEQEILLDTFSDHLR</sequence>
<dbReference type="Pfam" id="PF06897">
    <property type="entry name" value="DUF1269"/>
    <property type="match status" value="1"/>
</dbReference>